<dbReference type="InterPro" id="IPR000515">
    <property type="entry name" value="MetI-like"/>
</dbReference>
<dbReference type="Proteomes" id="UP000095651">
    <property type="component" value="Unassembled WGS sequence"/>
</dbReference>
<evidence type="ECO:0000256" key="4">
    <source>
        <dbReference type="ARBA" id="ARBA00022692"/>
    </source>
</evidence>
<feature type="transmembrane region" description="Helical" evidence="7">
    <location>
        <begin position="241"/>
        <end position="262"/>
    </location>
</feature>
<feature type="transmembrane region" description="Helical" evidence="7">
    <location>
        <begin position="12"/>
        <end position="32"/>
    </location>
</feature>
<organism evidence="9 10">
    <name type="scientific">Hungatella hathewayi</name>
    <dbReference type="NCBI Taxonomy" id="154046"/>
    <lineage>
        <taxon>Bacteria</taxon>
        <taxon>Bacillati</taxon>
        <taxon>Bacillota</taxon>
        <taxon>Clostridia</taxon>
        <taxon>Lachnospirales</taxon>
        <taxon>Lachnospiraceae</taxon>
        <taxon>Hungatella</taxon>
    </lineage>
</organism>
<feature type="transmembrane region" description="Helical" evidence="7">
    <location>
        <begin position="183"/>
        <end position="208"/>
    </location>
</feature>
<dbReference type="SUPFAM" id="SSF161098">
    <property type="entry name" value="MetI-like"/>
    <property type="match status" value="1"/>
</dbReference>
<keyword evidence="6 7" id="KW-0472">Membrane</keyword>
<keyword evidence="2 7" id="KW-0813">Transport</keyword>
<comment type="similarity">
    <text evidence="7">Belongs to the binding-protein-dependent transport system permease family.</text>
</comment>
<evidence type="ECO:0000256" key="1">
    <source>
        <dbReference type="ARBA" id="ARBA00004651"/>
    </source>
</evidence>
<feature type="domain" description="ABC transmembrane type-1" evidence="8">
    <location>
        <begin position="72"/>
        <end position="262"/>
    </location>
</feature>
<feature type="transmembrane region" description="Helical" evidence="7">
    <location>
        <begin position="140"/>
        <end position="162"/>
    </location>
</feature>
<dbReference type="PROSITE" id="PS50928">
    <property type="entry name" value="ABC_TM1"/>
    <property type="match status" value="1"/>
</dbReference>
<evidence type="ECO:0000313" key="9">
    <source>
        <dbReference type="EMBL" id="CUO59503.1"/>
    </source>
</evidence>
<evidence type="ECO:0000256" key="3">
    <source>
        <dbReference type="ARBA" id="ARBA00022475"/>
    </source>
</evidence>
<name>A0A174GAR9_9FIRM</name>
<sequence length="277" mass="31424">MTVKKRGVKSILGEAAMLGVCIIFFIPFYYLLVNTFKPAREATVSPLSLPVKSFTLDLYRQALDTINFWSSFRNSILITVVSVVIIISIGSMASYAISRRKNKLTQFLFFYFLIGFMVPVQTTLIPLFNLMSFLKLQNSVAGMIVLYSSWCNFAMFMYQGFLGGVPKDLEEAALIDGANLWKLFWRIVFPLLKPVTTTIVIFDVMWIWNDFMLPYLFISSSDKFTLIMEVYKGVGQFANNWTVMLCTMVIVLIPITIFYVAMQKHIIAGITSGAVKG</sequence>
<dbReference type="CDD" id="cd06261">
    <property type="entry name" value="TM_PBP2"/>
    <property type="match status" value="1"/>
</dbReference>
<evidence type="ECO:0000313" key="10">
    <source>
        <dbReference type="Proteomes" id="UP000095651"/>
    </source>
</evidence>
<accession>A0A174GAR9</accession>
<dbReference type="PANTHER" id="PTHR43744:SF3">
    <property type="entry name" value="LACTOSE TRANSPORT SYSTEM PERMEASE PROTEIN LACG"/>
    <property type="match status" value="1"/>
</dbReference>
<proteinExistence type="inferred from homology"/>
<dbReference type="EMBL" id="CYZE01000008">
    <property type="protein sequence ID" value="CUO59503.1"/>
    <property type="molecule type" value="Genomic_DNA"/>
</dbReference>
<comment type="subcellular location">
    <subcellularLocation>
        <location evidence="1 7">Cell membrane</location>
        <topology evidence="1 7">Multi-pass membrane protein</topology>
    </subcellularLocation>
</comment>
<protein>
    <submittedName>
        <fullName evidence="9">Sugar ABC transporter permease</fullName>
    </submittedName>
</protein>
<dbReference type="InterPro" id="IPR035906">
    <property type="entry name" value="MetI-like_sf"/>
</dbReference>
<keyword evidence="3" id="KW-1003">Cell membrane</keyword>
<evidence type="ECO:0000256" key="2">
    <source>
        <dbReference type="ARBA" id="ARBA00022448"/>
    </source>
</evidence>
<feature type="transmembrane region" description="Helical" evidence="7">
    <location>
        <begin position="76"/>
        <end position="96"/>
    </location>
</feature>
<dbReference type="GO" id="GO:0005886">
    <property type="term" value="C:plasma membrane"/>
    <property type="evidence" value="ECO:0007669"/>
    <property type="project" value="UniProtKB-SubCell"/>
</dbReference>
<dbReference type="Gene3D" id="1.10.3720.10">
    <property type="entry name" value="MetI-like"/>
    <property type="match status" value="1"/>
</dbReference>
<reference evidence="9 10" key="1">
    <citation type="submission" date="2015-09" db="EMBL/GenBank/DDBJ databases">
        <authorList>
            <consortium name="Pathogen Informatics"/>
        </authorList>
    </citation>
    <scope>NUCLEOTIDE SEQUENCE [LARGE SCALE GENOMIC DNA]</scope>
    <source>
        <strain evidence="9 10">2789STDY5608850</strain>
    </source>
</reference>
<evidence type="ECO:0000256" key="5">
    <source>
        <dbReference type="ARBA" id="ARBA00022989"/>
    </source>
</evidence>
<dbReference type="Pfam" id="PF00528">
    <property type="entry name" value="BPD_transp_1"/>
    <property type="match status" value="1"/>
</dbReference>
<evidence type="ECO:0000256" key="7">
    <source>
        <dbReference type="RuleBase" id="RU363032"/>
    </source>
</evidence>
<feature type="transmembrane region" description="Helical" evidence="7">
    <location>
        <begin position="108"/>
        <end position="128"/>
    </location>
</feature>
<dbReference type="AlphaFoldDB" id="A0A174GAR9"/>
<dbReference type="RefSeq" id="WP_002602166.1">
    <property type="nucleotide sequence ID" value="NZ_CABIXC010000008.1"/>
</dbReference>
<gene>
    <name evidence="9" type="primary">ycjP_62</name>
    <name evidence="9" type="ORF">ERS852407_03315</name>
</gene>
<keyword evidence="4 7" id="KW-0812">Transmembrane</keyword>
<evidence type="ECO:0000256" key="6">
    <source>
        <dbReference type="ARBA" id="ARBA00023136"/>
    </source>
</evidence>
<dbReference type="GO" id="GO:0055085">
    <property type="term" value="P:transmembrane transport"/>
    <property type="evidence" value="ECO:0007669"/>
    <property type="project" value="InterPro"/>
</dbReference>
<dbReference type="PANTHER" id="PTHR43744">
    <property type="entry name" value="ABC TRANSPORTER PERMEASE PROTEIN MG189-RELATED-RELATED"/>
    <property type="match status" value="1"/>
</dbReference>
<keyword evidence="5 7" id="KW-1133">Transmembrane helix</keyword>
<evidence type="ECO:0000259" key="8">
    <source>
        <dbReference type="PROSITE" id="PS50928"/>
    </source>
</evidence>